<feature type="compositionally biased region" description="Low complexity" evidence="3">
    <location>
        <begin position="775"/>
        <end position="788"/>
    </location>
</feature>
<name>A0A5C2SDQ1_9APHY</name>
<comment type="subcellular location">
    <subcellularLocation>
        <location evidence="1">Nucleus</location>
    </subcellularLocation>
</comment>
<dbReference type="OrthoDB" id="20729at2759"/>
<evidence type="ECO:0000256" key="1">
    <source>
        <dbReference type="ARBA" id="ARBA00004123"/>
    </source>
</evidence>
<evidence type="ECO:0000313" key="5">
    <source>
        <dbReference type="EMBL" id="RPD61367.1"/>
    </source>
</evidence>
<dbReference type="InterPro" id="IPR025151">
    <property type="entry name" value="ELYS_dom"/>
</dbReference>
<feature type="region of interest" description="Disordered" evidence="3">
    <location>
        <begin position="530"/>
        <end position="833"/>
    </location>
</feature>
<evidence type="ECO:0000256" key="3">
    <source>
        <dbReference type="SAM" id="MobiDB-lite"/>
    </source>
</evidence>
<evidence type="ECO:0000256" key="2">
    <source>
        <dbReference type="ARBA" id="ARBA00023242"/>
    </source>
</evidence>
<dbReference type="Pfam" id="PF13934">
    <property type="entry name" value="ELYS"/>
    <property type="match status" value="1"/>
</dbReference>
<keyword evidence="2" id="KW-0539">Nucleus</keyword>
<protein>
    <recommendedName>
        <fullName evidence="4">ELYS-like domain-containing protein</fullName>
    </recommendedName>
</protein>
<dbReference type="Proteomes" id="UP000313359">
    <property type="component" value="Unassembled WGS sequence"/>
</dbReference>
<feature type="compositionally biased region" description="Low complexity" evidence="3">
    <location>
        <begin position="442"/>
        <end position="453"/>
    </location>
</feature>
<dbReference type="AlphaFoldDB" id="A0A5C2SDQ1"/>
<feature type="domain" description="ELYS-like" evidence="4">
    <location>
        <begin position="45"/>
        <end position="256"/>
    </location>
</feature>
<proteinExistence type="predicted"/>
<gene>
    <name evidence="5" type="ORF">L227DRAFT_574437</name>
</gene>
<dbReference type="EMBL" id="ML122262">
    <property type="protein sequence ID" value="RPD61367.1"/>
    <property type="molecule type" value="Genomic_DNA"/>
</dbReference>
<feature type="compositionally biased region" description="Low complexity" evidence="3">
    <location>
        <begin position="804"/>
        <end position="826"/>
    </location>
</feature>
<evidence type="ECO:0000313" key="6">
    <source>
        <dbReference type="Proteomes" id="UP000313359"/>
    </source>
</evidence>
<evidence type="ECO:0000259" key="4">
    <source>
        <dbReference type="Pfam" id="PF13934"/>
    </source>
</evidence>
<dbReference type="GO" id="GO:0005634">
    <property type="term" value="C:nucleus"/>
    <property type="evidence" value="ECO:0007669"/>
    <property type="project" value="UniProtKB-SubCell"/>
</dbReference>
<accession>A0A5C2SDQ1</accession>
<sequence>MDADISMTSDEEYLQYFELSPTHFPWRAPRPQEIEERRAHMSDLLIFDILLSSGGIRQPHTLYPPADRTALERLLDAIAHSTYDTLKKDCLIYFLLKWHQDGREEDFKLKRCIPPQFAMLADAYWHLDSGINIARAVSLLSDARLNRDYTTKVLQALSHTEDPHYLIRTFIRTAKPLLTEPDDIDAYAIALAESSLMEAWLYQRSYSEASDTRKRLVVKILDWCLTPKPRLTPLTNLLAFPFSPYEQSLVHAYALEPPSSLPASSIPVIQDLVCVRLVQSGQHAAAIKLDRQFASVSRGGDKAQKAAYDRRQMMDELMTAMPAAERQLLELELEQFAQGRGMDLPGSVGPGAKGKGKATDMNMSMSMSWEHIAPPPANGTIKATVAPPTPPIPQRSGAPRFGGPAPAQTNAEEMFPSISRTSAGPQMPKPPSQGPLLFGGFSAQPASTSASAANGWKPKSTANGTPSLFAGIGNGKQSLFDTAGSANAAPNAFYQPPVSGGMKRPNLFGALARPSPTSTPPVSAFATLSAQPAPTGSAKSSRSGRKSGGGAGAQDTSFTGPHDADVSMLSDLSDSDSARANESASVARALDNSADMDVSGEFSVSVFGGGSHTRKIATNNGARLARTETEAMLPPGAFLPEDDEDKEEGQSISAARAKGRSKRTRASTSGRVAARDPSPPAEPEPLPEPEPEPAPRRTSARRKVVKGKDLGRSIPGSLMDDESDDAEQHEHHGTEEEEEEDHLAPLPTPARKPRKSRVSNVSQVETPRATRRSSRLSTVSSVGSSSPEPLSPQKPSTRTRKSTRASMTAASSASASVSTRGATTGAKTRRKRS</sequence>
<reference evidence="5" key="1">
    <citation type="journal article" date="2018" name="Genome Biol. Evol.">
        <title>Genomics and development of Lentinus tigrinus, a white-rot wood-decaying mushroom with dimorphic fruiting bodies.</title>
        <authorList>
            <person name="Wu B."/>
            <person name="Xu Z."/>
            <person name="Knudson A."/>
            <person name="Carlson A."/>
            <person name="Chen N."/>
            <person name="Kovaka S."/>
            <person name="LaButti K."/>
            <person name="Lipzen A."/>
            <person name="Pennachio C."/>
            <person name="Riley R."/>
            <person name="Schakwitz W."/>
            <person name="Umezawa K."/>
            <person name="Ohm R.A."/>
            <person name="Grigoriev I.V."/>
            <person name="Nagy L.G."/>
            <person name="Gibbons J."/>
            <person name="Hibbett D."/>
        </authorList>
    </citation>
    <scope>NUCLEOTIDE SEQUENCE [LARGE SCALE GENOMIC DNA]</scope>
    <source>
        <strain evidence="5">ALCF2SS1-6</strain>
    </source>
</reference>
<keyword evidence="6" id="KW-1185">Reference proteome</keyword>
<feature type="region of interest" description="Disordered" evidence="3">
    <location>
        <begin position="376"/>
        <end position="459"/>
    </location>
</feature>
<organism evidence="5 6">
    <name type="scientific">Lentinus tigrinus ALCF2SS1-6</name>
    <dbReference type="NCBI Taxonomy" id="1328759"/>
    <lineage>
        <taxon>Eukaryota</taxon>
        <taxon>Fungi</taxon>
        <taxon>Dikarya</taxon>
        <taxon>Basidiomycota</taxon>
        <taxon>Agaricomycotina</taxon>
        <taxon>Agaricomycetes</taxon>
        <taxon>Polyporales</taxon>
        <taxon>Polyporaceae</taxon>
        <taxon>Lentinus</taxon>
    </lineage>
</organism>
<dbReference type="STRING" id="1328759.A0A5C2SDQ1"/>